<organism evidence="2 3">
    <name type="scientific">Phaseolus angularis</name>
    <name type="common">Azuki bean</name>
    <name type="synonym">Vigna angularis</name>
    <dbReference type="NCBI Taxonomy" id="3914"/>
    <lineage>
        <taxon>Eukaryota</taxon>
        <taxon>Viridiplantae</taxon>
        <taxon>Streptophyta</taxon>
        <taxon>Embryophyta</taxon>
        <taxon>Tracheophyta</taxon>
        <taxon>Spermatophyta</taxon>
        <taxon>Magnoliopsida</taxon>
        <taxon>eudicotyledons</taxon>
        <taxon>Gunneridae</taxon>
        <taxon>Pentapetalae</taxon>
        <taxon>rosids</taxon>
        <taxon>fabids</taxon>
        <taxon>Fabales</taxon>
        <taxon>Fabaceae</taxon>
        <taxon>Papilionoideae</taxon>
        <taxon>50 kb inversion clade</taxon>
        <taxon>NPAAA clade</taxon>
        <taxon>indigoferoid/millettioid clade</taxon>
        <taxon>Phaseoleae</taxon>
        <taxon>Vigna</taxon>
    </lineage>
</organism>
<feature type="region of interest" description="Disordered" evidence="1">
    <location>
        <begin position="19"/>
        <end position="144"/>
    </location>
</feature>
<dbReference type="EMBL" id="KQ258432">
    <property type="protein sequence ID" value="KOM28375.1"/>
    <property type="molecule type" value="Genomic_DNA"/>
</dbReference>
<protein>
    <submittedName>
        <fullName evidence="2">Uncharacterized protein</fullName>
    </submittedName>
</protein>
<accession>A0A0L9TCN0</accession>
<dbReference type="Proteomes" id="UP000053144">
    <property type="component" value="Unassembled WGS sequence"/>
</dbReference>
<feature type="compositionally biased region" description="Polar residues" evidence="1">
    <location>
        <begin position="22"/>
        <end position="35"/>
    </location>
</feature>
<reference evidence="3" key="1">
    <citation type="journal article" date="2015" name="Proc. Natl. Acad. Sci. U.S.A.">
        <title>Genome sequencing of adzuki bean (Vigna angularis) provides insight into high starch and low fat accumulation and domestication.</title>
        <authorList>
            <person name="Yang K."/>
            <person name="Tian Z."/>
            <person name="Chen C."/>
            <person name="Luo L."/>
            <person name="Zhao B."/>
            <person name="Wang Z."/>
            <person name="Yu L."/>
            <person name="Li Y."/>
            <person name="Sun Y."/>
            <person name="Li W."/>
            <person name="Chen Y."/>
            <person name="Li Y."/>
            <person name="Zhang Y."/>
            <person name="Ai D."/>
            <person name="Zhao J."/>
            <person name="Shang C."/>
            <person name="Ma Y."/>
            <person name="Wu B."/>
            <person name="Wang M."/>
            <person name="Gao L."/>
            <person name="Sun D."/>
            <person name="Zhang P."/>
            <person name="Guo F."/>
            <person name="Wang W."/>
            <person name="Li Y."/>
            <person name="Wang J."/>
            <person name="Varshney R.K."/>
            <person name="Wang J."/>
            <person name="Ling H.Q."/>
            <person name="Wan P."/>
        </authorList>
    </citation>
    <scope>NUCLEOTIDE SEQUENCE</scope>
    <source>
        <strain evidence="3">cv. Jingnong 6</strain>
    </source>
</reference>
<evidence type="ECO:0000313" key="3">
    <source>
        <dbReference type="Proteomes" id="UP000053144"/>
    </source>
</evidence>
<proteinExistence type="predicted"/>
<dbReference type="Gramene" id="KOM28375">
    <property type="protein sequence ID" value="KOM28375"/>
    <property type="gene ID" value="LR48_Vigan538s001300"/>
</dbReference>
<sequence length="144" mass="15574">MCLERTPSNAPAVWSCCHGMASGQQRPTSSCTQQEDPAAILKEDEHGDGPAGRRESRWIATSHGRPTQPRPQPREEHGQKHFTASLHTASSSGLLLPAKKLHGITATTEASNKKPTQQLHPSSSTAPFQHVQGSFTGMKRMSLS</sequence>
<feature type="compositionally biased region" description="Polar residues" evidence="1">
    <location>
        <begin position="105"/>
        <end position="135"/>
    </location>
</feature>
<evidence type="ECO:0000313" key="2">
    <source>
        <dbReference type="EMBL" id="KOM28375.1"/>
    </source>
</evidence>
<name>A0A0L9TCN0_PHAAN</name>
<feature type="compositionally biased region" description="Basic and acidic residues" evidence="1">
    <location>
        <begin position="41"/>
        <end position="57"/>
    </location>
</feature>
<gene>
    <name evidence="2" type="ORF">LR48_Vigan538s001300</name>
</gene>
<dbReference type="AlphaFoldDB" id="A0A0L9TCN0"/>
<evidence type="ECO:0000256" key="1">
    <source>
        <dbReference type="SAM" id="MobiDB-lite"/>
    </source>
</evidence>